<evidence type="ECO:0000313" key="7">
    <source>
        <dbReference type="EMBL" id="QDU98411.1"/>
    </source>
</evidence>
<evidence type="ECO:0000256" key="5">
    <source>
        <dbReference type="SAM" id="SignalP"/>
    </source>
</evidence>
<keyword evidence="8" id="KW-1185">Reference proteome</keyword>
<evidence type="ECO:0000256" key="3">
    <source>
        <dbReference type="ARBA" id="ARBA00022801"/>
    </source>
</evidence>
<accession>A0A518E2U4</accession>
<dbReference type="AlphaFoldDB" id="A0A518E2U4"/>
<evidence type="ECO:0000256" key="1">
    <source>
        <dbReference type="ARBA" id="ARBA00010541"/>
    </source>
</evidence>
<dbReference type="PRINTS" id="PR00834">
    <property type="entry name" value="PROTEASES2C"/>
</dbReference>
<dbReference type="PANTHER" id="PTHR22939:SF129">
    <property type="entry name" value="SERINE PROTEASE HTRA2, MITOCHONDRIAL"/>
    <property type="match status" value="1"/>
</dbReference>
<evidence type="ECO:0000259" key="6">
    <source>
        <dbReference type="PROSITE" id="PS50106"/>
    </source>
</evidence>
<dbReference type="Pfam" id="PF13180">
    <property type="entry name" value="PDZ_2"/>
    <property type="match status" value="1"/>
</dbReference>
<dbReference type="GO" id="GO:0006508">
    <property type="term" value="P:proteolysis"/>
    <property type="evidence" value="ECO:0007669"/>
    <property type="project" value="UniProtKB-KW"/>
</dbReference>
<dbReference type="PROSITE" id="PS50106">
    <property type="entry name" value="PDZ"/>
    <property type="match status" value="1"/>
</dbReference>
<dbReference type="GO" id="GO:0004252">
    <property type="term" value="F:serine-type endopeptidase activity"/>
    <property type="evidence" value="ECO:0007669"/>
    <property type="project" value="InterPro"/>
</dbReference>
<dbReference type="SUPFAM" id="SSF50156">
    <property type="entry name" value="PDZ domain-like"/>
    <property type="match status" value="1"/>
</dbReference>
<evidence type="ECO:0000313" key="8">
    <source>
        <dbReference type="Proteomes" id="UP000317648"/>
    </source>
</evidence>
<dbReference type="InterPro" id="IPR001478">
    <property type="entry name" value="PDZ"/>
</dbReference>
<keyword evidence="5" id="KW-0732">Signal</keyword>
<name>A0A518E2U4_9BACT</name>
<dbReference type="InterPro" id="IPR036034">
    <property type="entry name" value="PDZ_sf"/>
</dbReference>
<sequence precursor="true">MPCLSIERSWMPAFLLLATAAACSPGVTFGQEAAIDHANSLSRAFRQAARQATPAVVTILSKSPTEPRGGNLRELLRDPEFRRQFRDRFPQGELPQDPPGNAPQDDTAELPEEVSGVGSGVIIDPKGLVLTNSHVVTGASSVIVRLGDGREFVADDIRTDPLSDVAVLHIHDETPFPAAKLGNSRTLEIGDWVIAIGSPFELEATVSAGIISGLGRSIRQIKRGKLLQTDAAINPGNSGGPLVNLRGEVIGLNTAIASNSGGYQGIGFAIPVNRASWVANELVQHKTVRRAFMGISIAEVTAENAAGLGVLPRSGVLVAQVLPGGAAADAGLLADDIIISFAGERVRDPRDLQDAVEPNPLGSKQSVKFLRNGQEQEVEVELRAAPDRTVVPR</sequence>
<dbReference type="Gene3D" id="2.40.10.120">
    <property type="match status" value="1"/>
</dbReference>
<gene>
    <name evidence="7" type="primary">mucD_7</name>
    <name evidence="7" type="ORF">Pla8534_62790</name>
</gene>
<feature type="region of interest" description="Disordered" evidence="4">
    <location>
        <begin position="88"/>
        <end position="114"/>
    </location>
</feature>
<reference evidence="7 8" key="1">
    <citation type="submission" date="2019-02" db="EMBL/GenBank/DDBJ databases">
        <title>Deep-cultivation of Planctomycetes and their phenomic and genomic characterization uncovers novel biology.</title>
        <authorList>
            <person name="Wiegand S."/>
            <person name="Jogler M."/>
            <person name="Boedeker C."/>
            <person name="Pinto D."/>
            <person name="Vollmers J."/>
            <person name="Rivas-Marin E."/>
            <person name="Kohn T."/>
            <person name="Peeters S.H."/>
            <person name="Heuer A."/>
            <person name="Rast P."/>
            <person name="Oberbeckmann S."/>
            <person name="Bunk B."/>
            <person name="Jeske O."/>
            <person name="Meyerdierks A."/>
            <person name="Storesund J.E."/>
            <person name="Kallscheuer N."/>
            <person name="Luecker S."/>
            <person name="Lage O.M."/>
            <person name="Pohl T."/>
            <person name="Merkel B.J."/>
            <person name="Hornburger P."/>
            <person name="Mueller R.-W."/>
            <person name="Bruemmer F."/>
            <person name="Labrenz M."/>
            <person name="Spormann A.M."/>
            <person name="Op den Camp H."/>
            <person name="Overmann J."/>
            <person name="Amann R."/>
            <person name="Jetten M.S.M."/>
            <person name="Mascher T."/>
            <person name="Medema M.H."/>
            <person name="Devos D.P."/>
            <person name="Kaster A.-K."/>
            <person name="Ovreas L."/>
            <person name="Rohde M."/>
            <person name="Galperin M.Y."/>
            <person name="Jogler C."/>
        </authorList>
    </citation>
    <scope>NUCLEOTIDE SEQUENCE [LARGE SCALE GENOMIC DNA]</scope>
    <source>
        <strain evidence="7 8">Pla85_3_4</strain>
    </source>
</reference>
<keyword evidence="3 7" id="KW-0378">Hydrolase</keyword>
<proteinExistence type="inferred from homology"/>
<dbReference type="OrthoDB" id="248175at2"/>
<keyword evidence="2 7" id="KW-0645">Protease</keyword>
<feature type="signal peptide" evidence="5">
    <location>
        <begin position="1"/>
        <end position="24"/>
    </location>
</feature>
<feature type="domain" description="PDZ" evidence="6">
    <location>
        <begin position="282"/>
        <end position="348"/>
    </location>
</feature>
<dbReference type="EMBL" id="CP036433">
    <property type="protein sequence ID" value="QDU98411.1"/>
    <property type="molecule type" value="Genomic_DNA"/>
</dbReference>
<evidence type="ECO:0000256" key="4">
    <source>
        <dbReference type="SAM" id="MobiDB-lite"/>
    </source>
</evidence>
<feature type="chain" id="PRO_5021872414" evidence="5">
    <location>
        <begin position="25"/>
        <end position="393"/>
    </location>
</feature>
<dbReference type="KEGG" id="lcre:Pla8534_62790"/>
<dbReference type="SUPFAM" id="SSF50494">
    <property type="entry name" value="Trypsin-like serine proteases"/>
    <property type="match status" value="1"/>
</dbReference>
<dbReference type="EC" id="3.4.21.107" evidence="7"/>
<dbReference type="SMART" id="SM00228">
    <property type="entry name" value="PDZ"/>
    <property type="match status" value="1"/>
</dbReference>
<protein>
    <submittedName>
        <fullName evidence="7">Putative periplasmic serine endoprotease DegP-like</fullName>
        <ecNumber evidence="7">3.4.21.107</ecNumber>
    </submittedName>
</protein>
<dbReference type="RefSeq" id="WP_145057640.1">
    <property type="nucleotide sequence ID" value="NZ_CP036433.1"/>
</dbReference>
<dbReference type="Pfam" id="PF13365">
    <property type="entry name" value="Trypsin_2"/>
    <property type="match status" value="1"/>
</dbReference>
<comment type="similarity">
    <text evidence="1">Belongs to the peptidase S1C family.</text>
</comment>
<dbReference type="InterPro" id="IPR001940">
    <property type="entry name" value="Peptidase_S1C"/>
</dbReference>
<dbReference type="PANTHER" id="PTHR22939">
    <property type="entry name" value="SERINE PROTEASE FAMILY S1C HTRA-RELATED"/>
    <property type="match status" value="1"/>
</dbReference>
<organism evidence="7 8">
    <name type="scientific">Lignipirellula cremea</name>
    <dbReference type="NCBI Taxonomy" id="2528010"/>
    <lineage>
        <taxon>Bacteria</taxon>
        <taxon>Pseudomonadati</taxon>
        <taxon>Planctomycetota</taxon>
        <taxon>Planctomycetia</taxon>
        <taxon>Pirellulales</taxon>
        <taxon>Pirellulaceae</taxon>
        <taxon>Lignipirellula</taxon>
    </lineage>
</organism>
<dbReference type="InterPro" id="IPR009003">
    <property type="entry name" value="Peptidase_S1_PA"/>
</dbReference>
<dbReference type="Proteomes" id="UP000317648">
    <property type="component" value="Chromosome"/>
</dbReference>
<evidence type="ECO:0000256" key="2">
    <source>
        <dbReference type="ARBA" id="ARBA00022670"/>
    </source>
</evidence>
<dbReference type="Gene3D" id="2.30.42.10">
    <property type="match status" value="1"/>
</dbReference>